<dbReference type="InterPro" id="IPR038056">
    <property type="entry name" value="YjbR-like_sf"/>
</dbReference>
<dbReference type="RefSeq" id="WP_138193859.1">
    <property type="nucleotide sequence ID" value="NZ_VCIW01000005.1"/>
</dbReference>
<dbReference type="AlphaFoldDB" id="A0A5R9G708"/>
<dbReference type="EMBL" id="VCIW01000005">
    <property type="protein sequence ID" value="TLS52202.1"/>
    <property type="molecule type" value="Genomic_DNA"/>
</dbReference>
<dbReference type="Gene3D" id="3.90.1150.30">
    <property type="match status" value="1"/>
</dbReference>
<dbReference type="OrthoDB" id="277063at2"/>
<evidence type="ECO:0000313" key="1">
    <source>
        <dbReference type="EMBL" id="TLS52202.1"/>
    </source>
</evidence>
<dbReference type="InterPro" id="IPR058532">
    <property type="entry name" value="YjbR/MT2646/Rv2570-like"/>
</dbReference>
<reference evidence="1 2" key="1">
    <citation type="submission" date="2019-05" db="EMBL/GenBank/DDBJ databases">
        <authorList>
            <person name="Narsing Rao M.P."/>
            <person name="Li W.J."/>
        </authorList>
    </citation>
    <scope>NUCLEOTIDE SEQUENCE [LARGE SCALE GENOMIC DNA]</scope>
    <source>
        <strain evidence="1 2">SYSU_K30003</strain>
    </source>
</reference>
<keyword evidence="2" id="KW-1185">Reference proteome</keyword>
<dbReference type="GO" id="GO:0003677">
    <property type="term" value="F:DNA binding"/>
    <property type="evidence" value="ECO:0007669"/>
    <property type="project" value="UniProtKB-KW"/>
</dbReference>
<dbReference type="SUPFAM" id="SSF142906">
    <property type="entry name" value="YjbR-like"/>
    <property type="match status" value="1"/>
</dbReference>
<proteinExistence type="predicted"/>
<keyword evidence="1" id="KW-0238">DNA-binding</keyword>
<dbReference type="Pfam" id="PF04237">
    <property type="entry name" value="YjbR"/>
    <property type="match status" value="1"/>
</dbReference>
<gene>
    <name evidence="1" type="ORF">FE782_09495</name>
</gene>
<name>A0A5R9G708_9BACL</name>
<dbReference type="Proteomes" id="UP000309676">
    <property type="component" value="Unassembled WGS sequence"/>
</dbReference>
<sequence>MDREVLFEESSAGKSLFEKIRSLCLSLPGTSERISHGAPTFFINDKLSFVQYRVNHHGDGRIALWCSAPPGVQTLLVEEKPEIYFNPPYVGHLGWVGLRLDRDATWTDIAGIIGDAYLNRAPKKYKEMVMKGNNI</sequence>
<comment type="caution">
    <text evidence="1">The sequence shown here is derived from an EMBL/GenBank/DDBJ whole genome shotgun (WGS) entry which is preliminary data.</text>
</comment>
<evidence type="ECO:0000313" key="2">
    <source>
        <dbReference type="Proteomes" id="UP000309676"/>
    </source>
</evidence>
<accession>A0A5R9G708</accession>
<organism evidence="1 2">
    <name type="scientific">Paenibacillus antri</name>
    <dbReference type="NCBI Taxonomy" id="2582848"/>
    <lineage>
        <taxon>Bacteria</taxon>
        <taxon>Bacillati</taxon>
        <taxon>Bacillota</taxon>
        <taxon>Bacilli</taxon>
        <taxon>Bacillales</taxon>
        <taxon>Paenibacillaceae</taxon>
        <taxon>Paenibacillus</taxon>
    </lineage>
</organism>
<protein>
    <submittedName>
        <fullName evidence="1">MmcQ/YjbR family DNA-binding protein</fullName>
    </submittedName>
</protein>